<evidence type="ECO:0000313" key="3">
    <source>
        <dbReference type="Proteomes" id="UP000823736"/>
    </source>
</evidence>
<dbReference type="EMBL" id="JAGGLC010000001">
    <property type="protein sequence ID" value="MBP1985814.1"/>
    <property type="molecule type" value="Genomic_DNA"/>
</dbReference>
<sequence>MARDDRRFLLDVMLGKLATYLRMCGYDAAYALDRGIEDDDAIRALTENEDRTLLTRDAQLAEQADDSLLLTERDIEDQLRELRAAGVDLSLPDKPQRCSACNGEVVSAGEVELGELSDGAEVDIDGDIDADVPEHVPDDAEPYRCRDCGQWFWKGSHWDDVRETLAAL</sequence>
<dbReference type="Pfam" id="PF01927">
    <property type="entry name" value="Mut7-C"/>
    <property type="match status" value="1"/>
</dbReference>
<reference evidence="2" key="1">
    <citation type="submission" date="2021-03" db="EMBL/GenBank/DDBJ databases">
        <title>Genomic Encyclopedia of Type Strains, Phase IV (KMG-IV): sequencing the most valuable type-strain genomes for metagenomic binning, comparative biology and taxonomic classification.</title>
        <authorList>
            <person name="Goeker M."/>
        </authorList>
    </citation>
    <scope>NUCLEOTIDE SEQUENCE</scope>
    <source>
        <strain evidence="2">DSM 26232</strain>
    </source>
</reference>
<evidence type="ECO:0000313" key="2">
    <source>
        <dbReference type="EMBL" id="MBP1985814.1"/>
    </source>
</evidence>
<comment type="caution">
    <text evidence="2">The sequence shown here is derived from an EMBL/GenBank/DDBJ whole genome shotgun (WGS) entry which is preliminary data.</text>
</comment>
<gene>
    <name evidence="2" type="ORF">J2753_000287</name>
</gene>
<evidence type="ECO:0000259" key="1">
    <source>
        <dbReference type="Pfam" id="PF01927"/>
    </source>
</evidence>
<accession>A0A8T4GVU8</accession>
<protein>
    <submittedName>
        <fullName evidence="2">Uncharacterized protein with PIN domain</fullName>
    </submittedName>
</protein>
<feature type="domain" description="Mut7-C RNAse" evidence="1">
    <location>
        <begin position="7"/>
        <end position="164"/>
    </location>
</feature>
<keyword evidence="3" id="KW-1185">Reference proteome</keyword>
<dbReference type="InterPro" id="IPR002782">
    <property type="entry name" value="Mut7-C_RNAse_dom"/>
</dbReference>
<dbReference type="PANTHER" id="PTHR39081:SF1">
    <property type="entry name" value="MUT7-C RNASE DOMAIN-CONTAINING PROTEIN"/>
    <property type="match status" value="1"/>
</dbReference>
<dbReference type="PANTHER" id="PTHR39081">
    <property type="entry name" value="MUT7-C DOMAIN-CONTAINING PROTEIN"/>
    <property type="match status" value="1"/>
</dbReference>
<proteinExistence type="predicted"/>
<dbReference type="Proteomes" id="UP000823736">
    <property type="component" value="Unassembled WGS sequence"/>
</dbReference>
<dbReference type="AlphaFoldDB" id="A0A8T4GVU8"/>
<name>A0A8T4GVU8_9EURY</name>
<organism evidence="2 3">
    <name type="scientific">Halolamina salifodinae</name>
    <dbReference type="NCBI Taxonomy" id="1202767"/>
    <lineage>
        <taxon>Archaea</taxon>
        <taxon>Methanobacteriati</taxon>
        <taxon>Methanobacteriota</taxon>
        <taxon>Stenosarchaea group</taxon>
        <taxon>Halobacteria</taxon>
        <taxon>Halobacteriales</taxon>
        <taxon>Haloferacaceae</taxon>
    </lineage>
</organism>